<feature type="signal peptide" evidence="2">
    <location>
        <begin position="1"/>
        <end position="28"/>
    </location>
</feature>
<sequence>MIERPASRIPLIAAALAAALGLAGCASGPGGGIYVPVGGEPAKAPEPPRTSDDGARDEAPVWRKSEQPEAEPVPEPRESAGASGPSYRESGDSLSPAALSLVREAERLLAQGDTPAAIARLERAQRIAPRSAEVYFKLSEAYVADNQLGTAEQFTLKGLSLAGNDVRLQRAGWLLLADIRRARGNVAGADQAEARAAAL</sequence>
<feature type="compositionally biased region" description="Basic and acidic residues" evidence="1">
    <location>
        <begin position="49"/>
        <end position="67"/>
    </location>
</feature>
<proteinExistence type="predicted"/>
<dbReference type="STRING" id="375760.SAMN04488073_2598"/>
<evidence type="ECO:0000256" key="1">
    <source>
        <dbReference type="SAM" id="MobiDB-lite"/>
    </source>
</evidence>
<reference evidence="4" key="1">
    <citation type="submission" date="2016-10" db="EMBL/GenBank/DDBJ databases">
        <authorList>
            <person name="Varghese N."/>
            <person name="Submissions S."/>
        </authorList>
    </citation>
    <scope>NUCLEOTIDE SEQUENCE [LARGE SCALE GENOMIC DNA]</scope>
    <source>
        <strain evidence="4">CGMCC 1.6294</strain>
    </source>
</reference>
<dbReference type="Gene3D" id="1.25.40.10">
    <property type="entry name" value="Tetratricopeptide repeat domain"/>
    <property type="match status" value="1"/>
</dbReference>
<gene>
    <name evidence="3" type="ORF">SAMN04488073_2598</name>
</gene>
<accession>A0A1I6H9X9</accession>
<dbReference type="InterPro" id="IPR011990">
    <property type="entry name" value="TPR-like_helical_dom_sf"/>
</dbReference>
<dbReference type="EMBL" id="FOYV01000001">
    <property type="protein sequence ID" value="SFR51339.1"/>
    <property type="molecule type" value="Genomic_DNA"/>
</dbReference>
<protein>
    <submittedName>
        <fullName evidence="3">Tetratricopeptide repeat-containing protein</fullName>
    </submittedName>
</protein>
<organism evidence="3 4">
    <name type="scientific">Marinobacter gudaonensis</name>
    <dbReference type="NCBI Taxonomy" id="375760"/>
    <lineage>
        <taxon>Bacteria</taxon>
        <taxon>Pseudomonadati</taxon>
        <taxon>Pseudomonadota</taxon>
        <taxon>Gammaproteobacteria</taxon>
        <taxon>Pseudomonadales</taxon>
        <taxon>Marinobacteraceae</taxon>
        <taxon>Marinobacter</taxon>
    </lineage>
</organism>
<feature type="chain" id="PRO_5011436532" evidence="2">
    <location>
        <begin position="29"/>
        <end position="199"/>
    </location>
</feature>
<dbReference type="SUPFAM" id="SSF48452">
    <property type="entry name" value="TPR-like"/>
    <property type="match status" value="1"/>
</dbReference>
<dbReference type="AlphaFoldDB" id="A0A1I6H9X9"/>
<dbReference type="PROSITE" id="PS51257">
    <property type="entry name" value="PROKAR_LIPOPROTEIN"/>
    <property type="match status" value="1"/>
</dbReference>
<dbReference type="Proteomes" id="UP000199290">
    <property type="component" value="Unassembled WGS sequence"/>
</dbReference>
<feature type="region of interest" description="Disordered" evidence="1">
    <location>
        <begin position="31"/>
        <end position="94"/>
    </location>
</feature>
<dbReference type="Pfam" id="PF14559">
    <property type="entry name" value="TPR_19"/>
    <property type="match status" value="1"/>
</dbReference>
<evidence type="ECO:0000313" key="3">
    <source>
        <dbReference type="EMBL" id="SFR51339.1"/>
    </source>
</evidence>
<evidence type="ECO:0000256" key="2">
    <source>
        <dbReference type="SAM" id="SignalP"/>
    </source>
</evidence>
<name>A0A1I6H9X9_9GAMM</name>
<dbReference type="RefSeq" id="WP_091990574.1">
    <property type="nucleotide sequence ID" value="NZ_FOYV01000001.1"/>
</dbReference>
<evidence type="ECO:0000313" key="4">
    <source>
        <dbReference type="Proteomes" id="UP000199290"/>
    </source>
</evidence>
<keyword evidence="4" id="KW-1185">Reference proteome</keyword>
<keyword evidence="2" id="KW-0732">Signal</keyword>
<dbReference type="OrthoDB" id="6196966at2"/>